<dbReference type="EMBL" id="QOIP01000013">
    <property type="protein sequence ID" value="RLU15182.1"/>
    <property type="molecule type" value="Genomic_DNA"/>
</dbReference>
<proteinExistence type="predicted"/>
<reference evidence="1" key="1">
    <citation type="journal article" date="2018" name="Genome Res.">
        <title>The genomic architecture and molecular evolution of ant odorant receptors.</title>
        <authorList>
            <person name="McKenzie S.K."/>
            <person name="Kronauer D.J.C."/>
        </authorList>
    </citation>
    <scope>NUCLEOTIDE SEQUENCE [LARGE SCALE GENOMIC DNA]</scope>
    <source>
        <strain evidence="1">Clonal line C1</strain>
    </source>
</reference>
<evidence type="ECO:0000313" key="1">
    <source>
        <dbReference type="EMBL" id="RLU15182.1"/>
    </source>
</evidence>
<comment type="caution">
    <text evidence="1">The sequence shown here is derived from an EMBL/GenBank/DDBJ whole genome shotgun (WGS) entry which is preliminary data.</text>
</comment>
<organism evidence="1">
    <name type="scientific">Ooceraea biroi</name>
    <name type="common">Clonal raider ant</name>
    <name type="synonym">Cerapachys biroi</name>
    <dbReference type="NCBI Taxonomy" id="2015173"/>
    <lineage>
        <taxon>Eukaryota</taxon>
        <taxon>Metazoa</taxon>
        <taxon>Ecdysozoa</taxon>
        <taxon>Arthropoda</taxon>
        <taxon>Hexapoda</taxon>
        <taxon>Insecta</taxon>
        <taxon>Pterygota</taxon>
        <taxon>Neoptera</taxon>
        <taxon>Endopterygota</taxon>
        <taxon>Hymenoptera</taxon>
        <taxon>Apocrita</taxon>
        <taxon>Aculeata</taxon>
        <taxon>Formicoidea</taxon>
        <taxon>Formicidae</taxon>
        <taxon>Dorylinae</taxon>
        <taxon>Ooceraea</taxon>
    </lineage>
</organism>
<protein>
    <submittedName>
        <fullName evidence="1">Uncharacterized protein</fullName>
    </submittedName>
</protein>
<dbReference type="AlphaFoldDB" id="A0A3L8D3T7"/>
<dbReference type="Proteomes" id="UP000279307">
    <property type="component" value="Chromosome 13"/>
</dbReference>
<name>A0A3L8D3T7_OOCBI</name>
<sequence>MYSPLSPQASLSSELRQIINERNMLSMRSRMKGTSSVFLTNMETLYIYLLNI</sequence>
<gene>
    <name evidence="1" type="ORF">DMN91_012176</name>
</gene>
<accession>A0A3L8D3T7</accession>
<reference evidence="1" key="2">
    <citation type="submission" date="2018-07" db="EMBL/GenBank/DDBJ databases">
        <authorList>
            <person name="Mckenzie S.K."/>
            <person name="Kronauer D.J.C."/>
        </authorList>
    </citation>
    <scope>NUCLEOTIDE SEQUENCE</scope>
    <source>
        <strain evidence="1">Clonal line C1</strain>
    </source>
</reference>